<protein>
    <submittedName>
        <fullName evidence="2">Uncharacterized protein</fullName>
    </submittedName>
</protein>
<feature type="compositionally biased region" description="Polar residues" evidence="1">
    <location>
        <begin position="377"/>
        <end position="394"/>
    </location>
</feature>
<feature type="region of interest" description="Disordered" evidence="1">
    <location>
        <begin position="106"/>
        <end position="161"/>
    </location>
</feature>
<feature type="compositionally biased region" description="Basic and acidic residues" evidence="1">
    <location>
        <begin position="337"/>
        <end position="360"/>
    </location>
</feature>
<organism evidence="2 3">
    <name type="scientific">Thelonectria olida</name>
    <dbReference type="NCBI Taxonomy" id="1576542"/>
    <lineage>
        <taxon>Eukaryota</taxon>
        <taxon>Fungi</taxon>
        <taxon>Dikarya</taxon>
        <taxon>Ascomycota</taxon>
        <taxon>Pezizomycotina</taxon>
        <taxon>Sordariomycetes</taxon>
        <taxon>Hypocreomycetidae</taxon>
        <taxon>Hypocreales</taxon>
        <taxon>Nectriaceae</taxon>
        <taxon>Thelonectria</taxon>
    </lineage>
</organism>
<dbReference type="Proteomes" id="UP000777438">
    <property type="component" value="Unassembled WGS sequence"/>
</dbReference>
<name>A0A9P8W4E7_9HYPO</name>
<evidence type="ECO:0000313" key="2">
    <source>
        <dbReference type="EMBL" id="KAH6887548.1"/>
    </source>
</evidence>
<feature type="region of interest" description="Disordered" evidence="1">
    <location>
        <begin position="315"/>
        <end position="394"/>
    </location>
</feature>
<dbReference type="EMBL" id="JAGPYM010000014">
    <property type="protein sequence ID" value="KAH6887548.1"/>
    <property type="molecule type" value="Genomic_DNA"/>
</dbReference>
<comment type="caution">
    <text evidence="2">The sequence shown here is derived from an EMBL/GenBank/DDBJ whole genome shotgun (WGS) entry which is preliminary data.</text>
</comment>
<gene>
    <name evidence="2" type="ORF">B0T10DRAFT_562763</name>
</gene>
<reference evidence="2 3" key="1">
    <citation type="journal article" date="2021" name="Nat. Commun.">
        <title>Genetic determinants of endophytism in the Arabidopsis root mycobiome.</title>
        <authorList>
            <person name="Mesny F."/>
            <person name="Miyauchi S."/>
            <person name="Thiergart T."/>
            <person name="Pickel B."/>
            <person name="Atanasova L."/>
            <person name="Karlsson M."/>
            <person name="Huettel B."/>
            <person name="Barry K.W."/>
            <person name="Haridas S."/>
            <person name="Chen C."/>
            <person name="Bauer D."/>
            <person name="Andreopoulos W."/>
            <person name="Pangilinan J."/>
            <person name="LaButti K."/>
            <person name="Riley R."/>
            <person name="Lipzen A."/>
            <person name="Clum A."/>
            <person name="Drula E."/>
            <person name="Henrissat B."/>
            <person name="Kohler A."/>
            <person name="Grigoriev I.V."/>
            <person name="Martin F.M."/>
            <person name="Hacquard S."/>
        </authorList>
    </citation>
    <scope>NUCLEOTIDE SEQUENCE [LARGE SCALE GENOMIC DNA]</scope>
    <source>
        <strain evidence="2 3">MPI-CAGE-CH-0241</strain>
    </source>
</reference>
<proteinExistence type="predicted"/>
<keyword evidence="3" id="KW-1185">Reference proteome</keyword>
<dbReference type="OrthoDB" id="3925971at2759"/>
<dbReference type="AlphaFoldDB" id="A0A9P8W4E7"/>
<sequence>MSRSPFIPIKDRRHRIAAIALIRALIRTGQKITLPKDLQHSGPVHPVVHTIKKRVSKNKTFTSLRLAYASMAAGYRFLTMLTKAQTKSTPEYQMVVNHLRQRAEEAAESKRIAEARSPLPPPQKRLRRNRKGPLLTKVSAPGEPSKYVSTVRPAPKSTFRGERKVPVLSGSSDGIPYLRIMKPQPRVMNKMLGQKKRVYLERMWAMKEIEDVREPVAREEDAWDRIVSQALNTSRLPDPGPSGGHFSSYERSEQLSKLWIKSRIAAQMQDFQARGDAMSQIVQDEKALAMIERSMPDWTEEQVKAVTEQIEAEYKERRSIERVQQPPSPKNPFITREWQDIVQKDEKKRRYRDQEASYERRSRRGPRRDRNEESGNLDISSSRDPFSSLSTHRK</sequence>
<evidence type="ECO:0000256" key="1">
    <source>
        <dbReference type="SAM" id="MobiDB-lite"/>
    </source>
</evidence>
<accession>A0A9P8W4E7</accession>
<evidence type="ECO:0000313" key="3">
    <source>
        <dbReference type="Proteomes" id="UP000777438"/>
    </source>
</evidence>